<name>A0ABT1ATB9_9RALS</name>
<gene>
    <name evidence="2" type="ORF">NG900_26205</name>
</gene>
<proteinExistence type="predicted"/>
<accession>A0ABT1ATB9</accession>
<dbReference type="Proteomes" id="UP001162811">
    <property type="component" value="Unassembled WGS sequence"/>
</dbReference>
<keyword evidence="3" id="KW-1185">Reference proteome</keyword>
<evidence type="ECO:0000256" key="1">
    <source>
        <dbReference type="SAM" id="MobiDB-lite"/>
    </source>
</evidence>
<dbReference type="Pfam" id="PF10994">
    <property type="entry name" value="DUF2817"/>
    <property type="match status" value="1"/>
</dbReference>
<dbReference type="InterPro" id="IPR021259">
    <property type="entry name" value="DUF2817"/>
</dbReference>
<dbReference type="RefSeq" id="WP_252685272.1">
    <property type="nucleotide sequence ID" value="NZ_JAMXHT010000017.1"/>
</dbReference>
<evidence type="ECO:0000313" key="3">
    <source>
        <dbReference type="Proteomes" id="UP001162811"/>
    </source>
</evidence>
<dbReference type="Gene3D" id="3.40.630.10">
    <property type="entry name" value="Zn peptidases"/>
    <property type="match status" value="1"/>
</dbReference>
<organism evidence="2 3">
    <name type="scientific">Ralstonia soli</name>
    <dbReference type="NCBI Taxonomy" id="2953896"/>
    <lineage>
        <taxon>Bacteria</taxon>
        <taxon>Pseudomonadati</taxon>
        <taxon>Pseudomonadota</taxon>
        <taxon>Betaproteobacteria</taxon>
        <taxon>Burkholderiales</taxon>
        <taxon>Burkholderiaceae</taxon>
        <taxon>Ralstonia</taxon>
    </lineage>
</organism>
<comment type="caution">
    <text evidence="2">The sequence shown here is derived from an EMBL/GenBank/DDBJ whole genome shotgun (WGS) entry which is preliminary data.</text>
</comment>
<reference evidence="2" key="2">
    <citation type="journal article" date="2023" name="Front. Microbiol.">
        <title>Ralstonia chuxiongensis sp. nov., Ralstonia mojiangensis sp. nov., and Ralstonia soli sp. nov., isolated from tobacco fields, are three novel species in the family Burkholderiaceae.</title>
        <authorList>
            <person name="Lu C.H."/>
            <person name="Zhang Y.Y."/>
            <person name="Jiang N."/>
            <person name="Chen W."/>
            <person name="Shao X."/>
            <person name="Zhao Z.M."/>
            <person name="Lu W.L."/>
            <person name="Hu X."/>
            <person name="Xi Y.X."/>
            <person name="Zou S.Y."/>
            <person name="Wei Q.J."/>
            <person name="Lin Z.L."/>
            <person name="Gong L."/>
            <person name="Gai X.T."/>
            <person name="Zhang L.Q."/>
            <person name="Li J.Y."/>
            <person name="Jin Y."/>
            <person name="Xia Z.Y."/>
        </authorList>
    </citation>
    <scope>NUCLEOTIDE SEQUENCE</scope>
    <source>
        <strain evidence="2">21MJYT02-11</strain>
    </source>
</reference>
<sequence length="203" mass="21892">MENTAVSDHFSATYAEARSKFLDAADKLGAAIETFELLGYQGAASETLAMDVAYLGAPTAQRLLILSSGNHGPEGFCGSGCQVATLHDTDLMGRFKQAGIGLLMIHAINPYGFSYLQRTNQDNVELNRNHIDSNAALPANAGYAELDPIVIPATWPPTHEDEQALAGYVARHDMQAYHSTLGRGQYDMPDGSRCARNRSNACQ</sequence>
<evidence type="ECO:0000313" key="2">
    <source>
        <dbReference type="EMBL" id="MCO5401710.1"/>
    </source>
</evidence>
<protein>
    <submittedName>
        <fullName evidence="2">M14 family metallopeptidase</fullName>
    </submittedName>
</protein>
<feature type="region of interest" description="Disordered" evidence="1">
    <location>
        <begin position="182"/>
        <end position="203"/>
    </location>
</feature>
<dbReference type="EMBL" id="JAMXHT010000017">
    <property type="protein sequence ID" value="MCO5401710.1"/>
    <property type="molecule type" value="Genomic_DNA"/>
</dbReference>
<dbReference type="SUPFAM" id="SSF53187">
    <property type="entry name" value="Zn-dependent exopeptidases"/>
    <property type="match status" value="1"/>
</dbReference>
<reference evidence="2" key="1">
    <citation type="submission" date="2022-06" db="EMBL/GenBank/DDBJ databases">
        <authorList>
            <person name="Lu C.-H."/>
        </authorList>
    </citation>
    <scope>NUCLEOTIDE SEQUENCE</scope>
    <source>
        <strain evidence="2">21MJYT02-11</strain>
    </source>
</reference>